<comment type="subcellular location">
    <subcellularLocation>
        <location evidence="1">Cytoplasm</location>
        <location evidence="1">Cytosol</location>
    </subcellularLocation>
</comment>
<dbReference type="PROSITE" id="PS50404">
    <property type="entry name" value="GST_NTER"/>
    <property type="match status" value="1"/>
</dbReference>
<dbReference type="GO" id="GO:0005829">
    <property type="term" value="C:cytosol"/>
    <property type="evidence" value="ECO:0007669"/>
    <property type="project" value="UniProtKB-SubCell"/>
</dbReference>
<dbReference type="PANTHER" id="PTHR11260:SF781">
    <property type="entry name" value="GLUTATHIONE S-TRANSFERASE U19"/>
    <property type="match status" value="1"/>
</dbReference>
<feature type="domain" description="GST N-terminal" evidence="3">
    <location>
        <begin position="1"/>
        <end position="66"/>
    </location>
</feature>
<dbReference type="InterPro" id="IPR040079">
    <property type="entry name" value="Glutathione_S-Trfase"/>
</dbReference>
<evidence type="ECO:0000256" key="2">
    <source>
        <dbReference type="SAM" id="MobiDB-lite"/>
    </source>
</evidence>
<organism evidence="4 5">
    <name type="scientific">Musa troglodytarum</name>
    <name type="common">fe'i banana</name>
    <dbReference type="NCBI Taxonomy" id="320322"/>
    <lineage>
        <taxon>Eukaryota</taxon>
        <taxon>Viridiplantae</taxon>
        <taxon>Streptophyta</taxon>
        <taxon>Embryophyta</taxon>
        <taxon>Tracheophyta</taxon>
        <taxon>Spermatophyta</taxon>
        <taxon>Magnoliopsida</taxon>
        <taxon>Liliopsida</taxon>
        <taxon>Zingiberales</taxon>
        <taxon>Musaceae</taxon>
        <taxon>Musa</taxon>
    </lineage>
</organism>
<evidence type="ECO:0000256" key="1">
    <source>
        <dbReference type="RuleBase" id="RU369102"/>
    </source>
</evidence>
<dbReference type="AlphaFoldDB" id="A0A9E7HE30"/>
<evidence type="ECO:0000313" key="5">
    <source>
        <dbReference type="Proteomes" id="UP001055439"/>
    </source>
</evidence>
<dbReference type="Proteomes" id="UP001055439">
    <property type="component" value="Chromosome 8"/>
</dbReference>
<keyword evidence="1" id="KW-0808">Transferase</keyword>
<feature type="compositionally biased region" description="Low complexity" evidence="2">
    <location>
        <begin position="120"/>
        <end position="156"/>
    </location>
</feature>
<name>A0A9E7HE30_9LILI</name>
<dbReference type="Gene3D" id="3.40.30.10">
    <property type="entry name" value="Glutaredoxin"/>
    <property type="match status" value="1"/>
</dbReference>
<reference evidence="4" key="1">
    <citation type="submission" date="2022-05" db="EMBL/GenBank/DDBJ databases">
        <title>The Musa troglodytarum L. genome provides insights into the mechanism of non-climacteric behaviour and enrichment of carotenoids.</title>
        <authorList>
            <person name="Wang J."/>
        </authorList>
    </citation>
    <scope>NUCLEOTIDE SEQUENCE</scope>
    <source>
        <tissue evidence="4">Leaf</tissue>
    </source>
</reference>
<dbReference type="EC" id="2.5.1.18" evidence="1"/>
<feature type="region of interest" description="Disordered" evidence="2">
    <location>
        <begin position="110"/>
        <end position="162"/>
    </location>
</feature>
<dbReference type="CDD" id="cd03058">
    <property type="entry name" value="GST_N_Tau"/>
    <property type="match status" value="1"/>
</dbReference>
<dbReference type="InterPro" id="IPR036249">
    <property type="entry name" value="Thioredoxin-like_sf"/>
</dbReference>
<dbReference type="PANTHER" id="PTHR11260">
    <property type="entry name" value="GLUTATHIONE S-TRANSFERASE, GST, SUPERFAMILY, GST DOMAIN CONTAINING"/>
    <property type="match status" value="1"/>
</dbReference>
<keyword evidence="5" id="KW-1185">Reference proteome</keyword>
<dbReference type="InterPro" id="IPR004045">
    <property type="entry name" value="Glutathione_S-Trfase_N"/>
</dbReference>
<dbReference type="Gene3D" id="1.20.1050.10">
    <property type="match status" value="1"/>
</dbReference>
<dbReference type="Pfam" id="PF02798">
    <property type="entry name" value="GST_N"/>
    <property type="match status" value="1"/>
</dbReference>
<protein>
    <recommendedName>
        <fullName evidence="1">Glutathione S-transferase</fullName>
        <ecNumber evidence="1">2.5.1.18</ecNumber>
    </recommendedName>
</protein>
<accession>A0A9E7HE30</accession>
<comment type="similarity">
    <text evidence="1">Belongs to the GST superfamily.</text>
</comment>
<dbReference type="OrthoDB" id="202840at2759"/>
<dbReference type="SFLD" id="SFLDS00019">
    <property type="entry name" value="Glutathione_Transferase_(cytos"/>
    <property type="match status" value="1"/>
</dbReference>
<dbReference type="SFLD" id="SFLDG00358">
    <property type="entry name" value="Main_(cytGST)"/>
    <property type="match status" value="1"/>
</dbReference>
<dbReference type="GO" id="GO:0006749">
    <property type="term" value="P:glutathione metabolic process"/>
    <property type="evidence" value="ECO:0007669"/>
    <property type="project" value="TreeGrafter"/>
</dbReference>
<evidence type="ECO:0000313" key="4">
    <source>
        <dbReference type="EMBL" id="URE32756.1"/>
    </source>
</evidence>
<dbReference type="SUPFAM" id="SSF52833">
    <property type="entry name" value="Thioredoxin-like"/>
    <property type="match status" value="1"/>
</dbReference>
<comment type="function">
    <text evidence="1">Is involved in the conjugation of reduced glutathione to a wide number of exogenous and endogenous hydrophobic electrophiles.</text>
</comment>
<dbReference type="GO" id="GO:0004364">
    <property type="term" value="F:glutathione transferase activity"/>
    <property type="evidence" value="ECO:0007669"/>
    <property type="project" value="UniProtKB-UniRule"/>
</dbReference>
<sequence length="201" mass="22534">MRCRIALAEKRVEYEHKDENLMEKSPLLLQSNPVHKKIPVLVHGGKPVCESLVIVQYVDEAWPDRAPLLPADAYGRAQARFWADFVDKKVCYCVRSLSVGLSYGCSRKRHKERRRRSSPRDSSSWRASWGRRSTSAATPSASSTSPSSLSWPGSAPTSPLEASARRRRLPSWWRGASGAWRGRASPCRFLTLARFTSSCAS</sequence>
<keyword evidence="1" id="KW-0963">Cytoplasm</keyword>
<proteinExistence type="inferred from homology"/>
<dbReference type="InterPro" id="IPR045073">
    <property type="entry name" value="Omega/Tau-like"/>
</dbReference>
<gene>
    <name evidence="4" type="ORF">MUK42_03185</name>
</gene>
<evidence type="ECO:0000259" key="3">
    <source>
        <dbReference type="PROSITE" id="PS50404"/>
    </source>
</evidence>
<dbReference type="EMBL" id="CP097510">
    <property type="protein sequence ID" value="URE32756.1"/>
    <property type="molecule type" value="Genomic_DNA"/>
</dbReference>
<comment type="catalytic activity">
    <reaction evidence="1">
        <text>RX + glutathione = an S-substituted glutathione + a halide anion + H(+)</text>
        <dbReference type="Rhea" id="RHEA:16437"/>
        <dbReference type="ChEBI" id="CHEBI:15378"/>
        <dbReference type="ChEBI" id="CHEBI:16042"/>
        <dbReference type="ChEBI" id="CHEBI:17792"/>
        <dbReference type="ChEBI" id="CHEBI:57925"/>
        <dbReference type="ChEBI" id="CHEBI:90779"/>
        <dbReference type="EC" id="2.5.1.18"/>
    </reaction>
</comment>